<accession>A0AA39HVM6</accession>
<gene>
    <name evidence="3" type="ORF">QR680_006485</name>
</gene>
<dbReference type="EMBL" id="JAUCMV010000003">
    <property type="protein sequence ID" value="KAK0412930.1"/>
    <property type="molecule type" value="Genomic_DNA"/>
</dbReference>
<keyword evidence="1" id="KW-1133">Transmembrane helix</keyword>
<keyword evidence="1" id="KW-0812">Transmembrane</keyword>
<feature type="signal peptide" evidence="2">
    <location>
        <begin position="1"/>
        <end position="21"/>
    </location>
</feature>
<dbReference type="AlphaFoldDB" id="A0AA39HVM6"/>
<evidence type="ECO:0000256" key="2">
    <source>
        <dbReference type="SAM" id="SignalP"/>
    </source>
</evidence>
<protein>
    <submittedName>
        <fullName evidence="3">Uncharacterized protein</fullName>
    </submittedName>
</protein>
<comment type="caution">
    <text evidence="3">The sequence shown here is derived from an EMBL/GenBank/DDBJ whole genome shotgun (WGS) entry which is preliminary data.</text>
</comment>
<keyword evidence="2" id="KW-0732">Signal</keyword>
<proteinExistence type="predicted"/>
<keyword evidence="4" id="KW-1185">Reference proteome</keyword>
<evidence type="ECO:0000313" key="4">
    <source>
        <dbReference type="Proteomes" id="UP001175271"/>
    </source>
</evidence>
<feature type="chain" id="PRO_5041405528" evidence="2">
    <location>
        <begin position="22"/>
        <end position="248"/>
    </location>
</feature>
<evidence type="ECO:0000256" key="1">
    <source>
        <dbReference type="SAM" id="Phobius"/>
    </source>
</evidence>
<organism evidence="3 4">
    <name type="scientific">Steinernema hermaphroditum</name>
    <dbReference type="NCBI Taxonomy" id="289476"/>
    <lineage>
        <taxon>Eukaryota</taxon>
        <taxon>Metazoa</taxon>
        <taxon>Ecdysozoa</taxon>
        <taxon>Nematoda</taxon>
        <taxon>Chromadorea</taxon>
        <taxon>Rhabditida</taxon>
        <taxon>Tylenchina</taxon>
        <taxon>Panagrolaimomorpha</taxon>
        <taxon>Strongyloidoidea</taxon>
        <taxon>Steinernematidae</taxon>
        <taxon>Steinernema</taxon>
    </lineage>
</organism>
<keyword evidence="1" id="KW-0472">Membrane</keyword>
<reference evidence="3" key="1">
    <citation type="submission" date="2023-06" db="EMBL/GenBank/DDBJ databases">
        <title>Genomic analysis of the entomopathogenic nematode Steinernema hermaphroditum.</title>
        <authorList>
            <person name="Schwarz E.M."/>
            <person name="Heppert J.K."/>
            <person name="Baniya A."/>
            <person name="Schwartz H.T."/>
            <person name="Tan C.-H."/>
            <person name="Antoshechkin I."/>
            <person name="Sternberg P.W."/>
            <person name="Goodrich-Blair H."/>
            <person name="Dillman A.R."/>
        </authorList>
    </citation>
    <scope>NUCLEOTIDE SEQUENCE</scope>
    <source>
        <strain evidence="3">PS9179</strain>
        <tissue evidence="3">Whole animal</tissue>
    </source>
</reference>
<evidence type="ECO:0000313" key="3">
    <source>
        <dbReference type="EMBL" id="KAK0412930.1"/>
    </source>
</evidence>
<dbReference type="Proteomes" id="UP001175271">
    <property type="component" value="Unassembled WGS sequence"/>
</dbReference>
<sequence>MSWKMLLSLICLLFSIDLSSAVVCNCVHNCTKGEPQTCHGTYCIIEEAELGHQSLQPLLLNCAYDELEEEGCFESHYISENFAVPTKIRRVCRCATDRCNVKEYVDKIDGEMGAIEKVEEAINFLKHAKQKAEVWKGEVDASLMEMEKRVSDIGLEIRSLEHDIGYDAYEYLFKWFFLALAAIIMALVTTLVYNCRILGQYSSDDEPQISEAIPLNHRGPCQPTLVLQRASPQPATVPVNHNLPSNPH</sequence>
<name>A0AA39HVM6_9BILA</name>
<feature type="transmembrane region" description="Helical" evidence="1">
    <location>
        <begin position="172"/>
        <end position="193"/>
    </location>
</feature>